<evidence type="ECO:0000313" key="3">
    <source>
        <dbReference type="Proteomes" id="UP001560573"/>
    </source>
</evidence>
<organism evidence="2 3">
    <name type="scientific">Danxiaibacter flavus</name>
    <dbReference type="NCBI Taxonomy" id="3049108"/>
    <lineage>
        <taxon>Bacteria</taxon>
        <taxon>Pseudomonadati</taxon>
        <taxon>Bacteroidota</taxon>
        <taxon>Chitinophagia</taxon>
        <taxon>Chitinophagales</taxon>
        <taxon>Chitinophagaceae</taxon>
        <taxon>Danxiaibacter</taxon>
    </lineage>
</organism>
<keyword evidence="3" id="KW-1185">Reference proteome</keyword>
<evidence type="ECO:0000256" key="1">
    <source>
        <dbReference type="SAM" id="Phobius"/>
    </source>
</evidence>
<dbReference type="Proteomes" id="UP001560573">
    <property type="component" value="Unassembled WGS sequence"/>
</dbReference>
<keyword evidence="1" id="KW-0472">Membrane</keyword>
<proteinExistence type="predicted"/>
<keyword evidence="1" id="KW-0812">Transmembrane</keyword>
<gene>
    <name evidence="2" type="ORF">QTN47_05430</name>
</gene>
<sequence length="125" mass="14766">MKFLRHITVAWLLSLMIIQSLMMLGMCLLYSYSKDAVIEKYCVNKNKPSMHCNGKCYLFKKMRQAEEKGGASEENASSFFFFVFVKPEMYIRLSRPTNINTKPLLYNQPLYQFIWSKDFFHPPLV</sequence>
<feature type="transmembrane region" description="Helical" evidence="1">
    <location>
        <begin position="12"/>
        <end position="32"/>
    </location>
</feature>
<reference evidence="2 3" key="1">
    <citation type="submission" date="2023-07" db="EMBL/GenBank/DDBJ databases">
        <authorList>
            <person name="Lian W.-H."/>
        </authorList>
    </citation>
    <scope>NUCLEOTIDE SEQUENCE [LARGE SCALE GENOMIC DNA]</scope>
    <source>
        <strain evidence="2 3">SYSU DXS3180</strain>
    </source>
</reference>
<evidence type="ECO:0000313" key="2">
    <source>
        <dbReference type="EMBL" id="MEX6686923.1"/>
    </source>
</evidence>
<name>A0ABV3ZAQ9_9BACT</name>
<comment type="caution">
    <text evidence="2">The sequence shown here is derived from an EMBL/GenBank/DDBJ whole genome shotgun (WGS) entry which is preliminary data.</text>
</comment>
<dbReference type="EMBL" id="JAULBC010000001">
    <property type="protein sequence ID" value="MEX6686923.1"/>
    <property type="molecule type" value="Genomic_DNA"/>
</dbReference>
<protein>
    <submittedName>
        <fullName evidence="2">Uncharacterized protein</fullName>
    </submittedName>
</protein>
<dbReference type="RefSeq" id="WP_369328319.1">
    <property type="nucleotide sequence ID" value="NZ_JAULBC010000001.1"/>
</dbReference>
<accession>A0ABV3ZAQ9</accession>
<keyword evidence="1" id="KW-1133">Transmembrane helix</keyword>